<evidence type="ECO:0000259" key="1">
    <source>
        <dbReference type="Pfam" id="PF03731"/>
    </source>
</evidence>
<evidence type="ECO:0000313" key="3">
    <source>
        <dbReference type="Proteomes" id="UP001465976"/>
    </source>
</evidence>
<comment type="caution">
    <text evidence="2">The sequence shown here is derived from an EMBL/GenBank/DDBJ whole genome shotgun (WGS) entry which is preliminary data.</text>
</comment>
<gene>
    <name evidence="2" type="primary">YKU80_2</name>
    <name evidence="2" type="ORF">V5O48_018467</name>
</gene>
<keyword evidence="3" id="KW-1185">Reference proteome</keyword>
<proteinExistence type="predicted"/>
<organism evidence="2 3">
    <name type="scientific">Marasmius crinis-equi</name>
    <dbReference type="NCBI Taxonomy" id="585013"/>
    <lineage>
        <taxon>Eukaryota</taxon>
        <taxon>Fungi</taxon>
        <taxon>Dikarya</taxon>
        <taxon>Basidiomycota</taxon>
        <taxon>Agaricomycotina</taxon>
        <taxon>Agaricomycetes</taxon>
        <taxon>Agaricomycetidae</taxon>
        <taxon>Agaricales</taxon>
        <taxon>Marasmiineae</taxon>
        <taxon>Marasmiaceae</taxon>
        <taxon>Marasmius</taxon>
    </lineage>
</organism>
<dbReference type="Proteomes" id="UP001465976">
    <property type="component" value="Unassembled WGS sequence"/>
</dbReference>
<keyword evidence="2" id="KW-0347">Helicase</keyword>
<dbReference type="PANTHER" id="PTHR12604">
    <property type="entry name" value="KU AUTOANTIGEN DNA HELICASE"/>
    <property type="match status" value="1"/>
</dbReference>
<feature type="non-terminal residue" evidence="2">
    <location>
        <position position="269"/>
    </location>
</feature>
<keyword evidence="2" id="KW-0547">Nucleotide-binding</keyword>
<reference evidence="2 3" key="1">
    <citation type="submission" date="2024-02" db="EMBL/GenBank/DDBJ databases">
        <title>A draft genome for the cacao thread blight pathogen Marasmius crinis-equi.</title>
        <authorList>
            <person name="Cohen S.P."/>
            <person name="Baruah I.K."/>
            <person name="Amoako-Attah I."/>
            <person name="Bukari Y."/>
            <person name="Meinhardt L.W."/>
            <person name="Bailey B.A."/>
        </authorList>
    </citation>
    <scope>NUCLEOTIDE SEQUENCE [LARGE SCALE GENOMIC DNA]</scope>
    <source>
        <strain evidence="2 3">GH-76</strain>
    </source>
</reference>
<dbReference type="SUPFAM" id="SSF53300">
    <property type="entry name" value="vWA-like"/>
    <property type="match status" value="1"/>
</dbReference>
<keyword evidence="2" id="KW-0067">ATP-binding</keyword>
<accession>A0ABR3EL52</accession>
<dbReference type="Pfam" id="PF03731">
    <property type="entry name" value="Ku_N"/>
    <property type="match status" value="1"/>
</dbReference>
<dbReference type="PANTHER" id="PTHR12604:SF4">
    <property type="entry name" value="X-RAY REPAIR CROSS-COMPLEMENTING PROTEIN 5"/>
    <property type="match status" value="1"/>
</dbReference>
<dbReference type="GO" id="GO:0004386">
    <property type="term" value="F:helicase activity"/>
    <property type="evidence" value="ECO:0007669"/>
    <property type="project" value="UniProtKB-KW"/>
</dbReference>
<feature type="domain" description="Ku70/Ku80 N-terminal alpha/beta" evidence="1">
    <location>
        <begin position="15"/>
        <end position="161"/>
    </location>
</feature>
<name>A0ABR3EL52_9AGAR</name>
<dbReference type="InterPro" id="IPR005161">
    <property type="entry name" value="Ku_N"/>
</dbReference>
<dbReference type="EMBL" id="JBAHYK010003366">
    <property type="protein sequence ID" value="KAL0563596.1"/>
    <property type="molecule type" value="Genomic_DNA"/>
</dbReference>
<keyword evidence="2" id="KW-0378">Hydrolase</keyword>
<sequence>MAPSGEARSGYTVQMFVVDVSKEMGNTRIVDLPDGPNGEKRTKEITNLQWALQFVKLKIQEMIYNGRKTDQCGVIVFGAEETKNVINDQGGGYESVVEYIPIGTPNAGTLAKLDELTASTEYGDPLDALIVGLETQSRYLGNKKTWTRKIYLLTDGQGPIEVEDWEMTADKMNEWKVHTLIAGVDFDQEDEDYEFVEEDKPHQKRENEKFLRKFVERLETGNIGTLAFALQEVAKPEIKASRSTLSPTVLRLGDPNGKPDEAWEILVKT</sequence>
<protein>
    <submittedName>
        <fullName evidence="2">ATP-dependent DNA helicase yku80</fullName>
    </submittedName>
</protein>
<dbReference type="InterPro" id="IPR036465">
    <property type="entry name" value="vWFA_dom_sf"/>
</dbReference>
<dbReference type="Gene3D" id="3.40.50.410">
    <property type="entry name" value="von Willebrand factor, type A domain"/>
    <property type="match status" value="1"/>
</dbReference>
<evidence type="ECO:0000313" key="2">
    <source>
        <dbReference type="EMBL" id="KAL0563596.1"/>
    </source>
</evidence>